<feature type="non-terminal residue" evidence="2">
    <location>
        <position position="1"/>
    </location>
</feature>
<evidence type="ECO:0000313" key="2">
    <source>
        <dbReference type="EMBL" id="CAG8756024.1"/>
    </source>
</evidence>
<organism evidence="2 3">
    <name type="scientific">Funneliformis caledonium</name>
    <dbReference type="NCBI Taxonomy" id="1117310"/>
    <lineage>
        <taxon>Eukaryota</taxon>
        <taxon>Fungi</taxon>
        <taxon>Fungi incertae sedis</taxon>
        <taxon>Mucoromycota</taxon>
        <taxon>Glomeromycotina</taxon>
        <taxon>Glomeromycetes</taxon>
        <taxon>Glomerales</taxon>
        <taxon>Glomeraceae</taxon>
        <taxon>Funneliformis</taxon>
    </lineage>
</organism>
<dbReference type="AlphaFoldDB" id="A0A9N9IXR2"/>
<accession>A0A9N9IXR2</accession>
<proteinExistence type="predicted"/>
<name>A0A9N9IXR2_9GLOM</name>
<gene>
    <name evidence="2" type="ORF">FCALED_LOCUS16621</name>
</gene>
<dbReference type="EMBL" id="CAJVPQ010020370">
    <property type="protein sequence ID" value="CAG8756024.1"/>
    <property type="molecule type" value="Genomic_DNA"/>
</dbReference>
<evidence type="ECO:0000313" key="3">
    <source>
        <dbReference type="Proteomes" id="UP000789570"/>
    </source>
</evidence>
<protein>
    <submittedName>
        <fullName evidence="2">3975_t:CDS:1</fullName>
    </submittedName>
</protein>
<comment type="caution">
    <text evidence="2">The sequence shown here is derived from an EMBL/GenBank/DDBJ whole genome shotgun (WGS) entry which is preliminary data.</text>
</comment>
<feature type="region of interest" description="Disordered" evidence="1">
    <location>
        <begin position="1"/>
        <end position="33"/>
    </location>
</feature>
<evidence type="ECO:0000256" key="1">
    <source>
        <dbReference type="SAM" id="MobiDB-lite"/>
    </source>
</evidence>
<keyword evidence="3" id="KW-1185">Reference proteome</keyword>
<reference evidence="2" key="1">
    <citation type="submission" date="2021-06" db="EMBL/GenBank/DDBJ databases">
        <authorList>
            <person name="Kallberg Y."/>
            <person name="Tangrot J."/>
            <person name="Rosling A."/>
        </authorList>
    </citation>
    <scope>NUCLEOTIDE SEQUENCE</scope>
    <source>
        <strain evidence="2">UK204</strain>
    </source>
</reference>
<sequence>KNHMTQLNPRPATEHLSSRGTQQGQEAYRVPSEKKCIARTTSIAKPYPQALDN</sequence>
<dbReference type="Proteomes" id="UP000789570">
    <property type="component" value="Unassembled WGS sequence"/>
</dbReference>